<organism evidence="8 9">
    <name type="scientific">Marinobacterium nitratireducens</name>
    <dbReference type="NCBI Taxonomy" id="518897"/>
    <lineage>
        <taxon>Bacteria</taxon>
        <taxon>Pseudomonadati</taxon>
        <taxon>Pseudomonadota</taxon>
        <taxon>Gammaproteobacteria</taxon>
        <taxon>Oceanospirillales</taxon>
        <taxon>Oceanospirillaceae</taxon>
        <taxon>Marinobacterium</taxon>
    </lineage>
</organism>
<keyword evidence="4 6" id="KW-1133">Transmembrane helix</keyword>
<evidence type="ECO:0000256" key="4">
    <source>
        <dbReference type="ARBA" id="ARBA00022989"/>
    </source>
</evidence>
<accession>A0A917ZEU5</accession>
<dbReference type="InterPro" id="IPR003838">
    <property type="entry name" value="ABC3_permease_C"/>
</dbReference>
<feature type="transmembrane region" description="Helical" evidence="6">
    <location>
        <begin position="763"/>
        <end position="786"/>
    </location>
</feature>
<feature type="transmembrane region" description="Helical" evidence="6">
    <location>
        <begin position="798"/>
        <end position="821"/>
    </location>
</feature>
<dbReference type="Pfam" id="PF02687">
    <property type="entry name" value="FtsX"/>
    <property type="match status" value="1"/>
</dbReference>
<reference evidence="8 9" key="1">
    <citation type="journal article" date="2014" name="Int. J. Syst. Evol. Microbiol.">
        <title>Complete genome sequence of Corynebacterium casei LMG S-19264T (=DSM 44701T), isolated from a smear-ripened cheese.</title>
        <authorList>
            <consortium name="US DOE Joint Genome Institute (JGI-PGF)"/>
            <person name="Walter F."/>
            <person name="Albersmeier A."/>
            <person name="Kalinowski J."/>
            <person name="Ruckert C."/>
        </authorList>
    </citation>
    <scope>NUCLEOTIDE SEQUENCE [LARGE SCALE GENOMIC DNA]</scope>
    <source>
        <strain evidence="8 9">CGMCC 1.7286</strain>
    </source>
</reference>
<feature type="transmembrane region" description="Helical" evidence="6">
    <location>
        <begin position="251"/>
        <end position="278"/>
    </location>
</feature>
<dbReference type="PANTHER" id="PTHR30287">
    <property type="entry name" value="MEMBRANE COMPONENT OF PREDICTED ABC SUPERFAMILY METABOLITE UPTAKE TRANSPORTER"/>
    <property type="match status" value="1"/>
</dbReference>
<comment type="caution">
    <text evidence="8">The sequence shown here is derived from an EMBL/GenBank/DDBJ whole genome shotgun (WGS) entry which is preliminary data.</text>
</comment>
<dbReference type="RefSeq" id="WP_188860514.1">
    <property type="nucleotide sequence ID" value="NZ_BMLT01000004.1"/>
</dbReference>
<protein>
    <submittedName>
        <fullName evidence="8">Glycosyl transferase family 1</fullName>
    </submittedName>
</protein>
<feature type="transmembrane region" description="Helical" evidence="6">
    <location>
        <begin position="708"/>
        <end position="732"/>
    </location>
</feature>
<sequence length="836" mass="89179">MRFLAELAWRDLRESGRSLWVFCLCLMLGVTLIAATGGLYRQVEASLLADSRALFGGDLEVESREALAPEVLDWIRARGSLSLLIEVRTMLGNSDGDYQLVELQSADRQYPLYGELLLEPAQDLVTATGLRDGRWGVALDPVLAQRLGLGVGDSVEVGALTLEVRALIRRQPDRRLSADWRGPPVLLAAPALNASGLIGPGSRLEYEYRIRTDLSPAAWRDAFVDAFPDSDWEIHTFSDRSERLAEVLGQIASGLLLIGFSALFIGGLGVFNSIQAYLQGKLPTIATLRALGLRNRRLATVYLLQVGLLGGVASLAGMLVGGALAMTGSALVAQRLQLAASVGDLTAPLATAGLFGLLTAFTFALPAVGRALSVPPATLFRGIAGAVTATPPGYWVAAGVGATLVLALVLLTLPDPLFGLGFVLAVLILPALFDGLVLLLRKLAGRLDDHRLLVGRLALRLALASLRRPGSPLRAMLLSLGSALTLLVACTLVVVALMRALNDTLPEEAPAMVFYDIATDQRAAVVEAIEQARSLERLDLAPLVLGRLVAVNGERLEDSSDRKRALEARDEHKFSHRANNIDAVVLERGEWRSRGDGGLPAVVMEDREADQLALGLGDRLTFMFGGEPLEAELTGIYRQKGMQTRFWFEAILAEGALDPYISRYVGAAYLDHGEAIATQNRIAAIAPNVVTVRTEAILTEARALLGKAAAGLSLVAAISLGASLLVLVSLVATAQARQVYIATLMHTLGVRLAVIRRSLLLEFLLLGLISSTLALLLGAALALPLLEYRIKLPASDLLWAGALTALVASACCLSLGVRYLLRRIKLSPAALLRSGG</sequence>
<dbReference type="GO" id="GO:0016740">
    <property type="term" value="F:transferase activity"/>
    <property type="evidence" value="ECO:0007669"/>
    <property type="project" value="UniProtKB-KW"/>
</dbReference>
<comment type="subcellular location">
    <subcellularLocation>
        <location evidence="1">Cell membrane</location>
        <topology evidence="1">Multi-pass membrane protein</topology>
    </subcellularLocation>
</comment>
<feature type="transmembrane region" description="Helical" evidence="6">
    <location>
        <begin position="476"/>
        <end position="498"/>
    </location>
</feature>
<keyword evidence="3 6" id="KW-0812">Transmembrane</keyword>
<gene>
    <name evidence="8" type="ORF">GCM10011348_20770</name>
</gene>
<name>A0A917ZEU5_9GAMM</name>
<evidence type="ECO:0000313" key="8">
    <source>
        <dbReference type="EMBL" id="GGO81526.1"/>
    </source>
</evidence>
<evidence type="ECO:0000256" key="3">
    <source>
        <dbReference type="ARBA" id="ARBA00022692"/>
    </source>
</evidence>
<keyword evidence="5 6" id="KW-0472">Membrane</keyword>
<feature type="transmembrane region" description="Helical" evidence="6">
    <location>
        <begin position="299"/>
        <end position="325"/>
    </location>
</feature>
<evidence type="ECO:0000259" key="7">
    <source>
        <dbReference type="Pfam" id="PF02687"/>
    </source>
</evidence>
<feature type="domain" description="ABC3 transporter permease C-terminal" evidence="7">
    <location>
        <begin position="257"/>
        <end position="376"/>
    </location>
</feature>
<dbReference type="PANTHER" id="PTHR30287:SF1">
    <property type="entry name" value="INNER MEMBRANE PROTEIN"/>
    <property type="match status" value="1"/>
</dbReference>
<evidence type="ECO:0000256" key="6">
    <source>
        <dbReference type="SAM" id="Phobius"/>
    </source>
</evidence>
<keyword evidence="8" id="KW-0808">Transferase</keyword>
<feature type="transmembrane region" description="Helical" evidence="6">
    <location>
        <begin position="20"/>
        <end position="40"/>
    </location>
</feature>
<dbReference type="InterPro" id="IPR038766">
    <property type="entry name" value="Membrane_comp_ABC_pdt"/>
</dbReference>
<feature type="transmembrane region" description="Helical" evidence="6">
    <location>
        <begin position="393"/>
        <end position="411"/>
    </location>
</feature>
<dbReference type="EMBL" id="BMLT01000004">
    <property type="protein sequence ID" value="GGO81526.1"/>
    <property type="molecule type" value="Genomic_DNA"/>
</dbReference>
<dbReference type="AlphaFoldDB" id="A0A917ZEU5"/>
<evidence type="ECO:0000313" key="9">
    <source>
        <dbReference type="Proteomes" id="UP000599578"/>
    </source>
</evidence>
<feature type="transmembrane region" description="Helical" evidence="6">
    <location>
        <begin position="345"/>
        <end position="372"/>
    </location>
</feature>
<keyword evidence="9" id="KW-1185">Reference proteome</keyword>
<feature type="transmembrane region" description="Helical" evidence="6">
    <location>
        <begin position="417"/>
        <end position="440"/>
    </location>
</feature>
<dbReference type="GO" id="GO:0005886">
    <property type="term" value="C:plasma membrane"/>
    <property type="evidence" value="ECO:0007669"/>
    <property type="project" value="UniProtKB-SubCell"/>
</dbReference>
<keyword evidence="2" id="KW-1003">Cell membrane</keyword>
<proteinExistence type="predicted"/>
<evidence type="ECO:0000256" key="1">
    <source>
        <dbReference type="ARBA" id="ARBA00004651"/>
    </source>
</evidence>
<dbReference type="Proteomes" id="UP000599578">
    <property type="component" value="Unassembled WGS sequence"/>
</dbReference>
<evidence type="ECO:0000256" key="5">
    <source>
        <dbReference type="ARBA" id="ARBA00023136"/>
    </source>
</evidence>
<evidence type="ECO:0000256" key="2">
    <source>
        <dbReference type="ARBA" id="ARBA00022475"/>
    </source>
</evidence>